<protein>
    <submittedName>
        <fullName evidence="1">Uncharacterized protein</fullName>
    </submittedName>
</protein>
<name>A0A0A9GYR6_ARUDO</name>
<proteinExistence type="predicted"/>
<accession>A0A0A9GYR6</accession>
<sequence length="41" mass="5025">MKYRMLVRCIFWSLVFVSKFLDSLQVFTFPPFRWIYMAEAG</sequence>
<reference evidence="1" key="2">
    <citation type="journal article" date="2015" name="Data Brief">
        <title>Shoot transcriptome of the giant reed, Arundo donax.</title>
        <authorList>
            <person name="Barrero R.A."/>
            <person name="Guerrero F.D."/>
            <person name="Moolhuijzen P."/>
            <person name="Goolsby J.A."/>
            <person name="Tidwell J."/>
            <person name="Bellgard S.E."/>
            <person name="Bellgard M.I."/>
        </authorList>
    </citation>
    <scope>NUCLEOTIDE SEQUENCE</scope>
    <source>
        <tissue evidence="1">Shoot tissue taken approximately 20 cm above the soil surface</tissue>
    </source>
</reference>
<dbReference type="EMBL" id="GBRH01172138">
    <property type="protein sequence ID" value="JAE25758.1"/>
    <property type="molecule type" value="Transcribed_RNA"/>
</dbReference>
<dbReference type="AlphaFoldDB" id="A0A0A9GYR6"/>
<organism evidence="1">
    <name type="scientific">Arundo donax</name>
    <name type="common">Giant reed</name>
    <name type="synonym">Donax arundinaceus</name>
    <dbReference type="NCBI Taxonomy" id="35708"/>
    <lineage>
        <taxon>Eukaryota</taxon>
        <taxon>Viridiplantae</taxon>
        <taxon>Streptophyta</taxon>
        <taxon>Embryophyta</taxon>
        <taxon>Tracheophyta</taxon>
        <taxon>Spermatophyta</taxon>
        <taxon>Magnoliopsida</taxon>
        <taxon>Liliopsida</taxon>
        <taxon>Poales</taxon>
        <taxon>Poaceae</taxon>
        <taxon>PACMAD clade</taxon>
        <taxon>Arundinoideae</taxon>
        <taxon>Arundineae</taxon>
        <taxon>Arundo</taxon>
    </lineage>
</organism>
<evidence type="ECO:0000313" key="1">
    <source>
        <dbReference type="EMBL" id="JAE25758.1"/>
    </source>
</evidence>
<reference evidence="1" key="1">
    <citation type="submission" date="2014-09" db="EMBL/GenBank/DDBJ databases">
        <authorList>
            <person name="Magalhaes I.L.F."/>
            <person name="Oliveira U."/>
            <person name="Santos F.R."/>
            <person name="Vidigal T.H.D.A."/>
            <person name="Brescovit A.D."/>
            <person name="Santos A.J."/>
        </authorList>
    </citation>
    <scope>NUCLEOTIDE SEQUENCE</scope>
    <source>
        <tissue evidence="1">Shoot tissue taken approximately 20 cm above the soil surface</tissue>
    </source>
</reference>